<feature type="compositionally biased region" description="Basic and acidic residues" evidence="3">
    <location>
        <begin position="84"/>
        <end position="94"/>
    </location>
</feature>
<dbReference type="InterPro" id="IPR004401">
    <property type="entry name" value="YbaB/EbfC"/>
</dbReference>
<comment type="function">
    <text evidence="2">Binds to DNA and alters its conformation. May be involved in regulation of gene expression, nucleoid organization and DNA protection.</text>
</comment>
<feature type="region of interest" description="Disordered" evidence="3">
    <location>
        <begin position="84"/>
        <end position="104"/>
    </location>
</feature>
<dbReference type="RefSeq" id="WP_332919638.1">
    <property type="nucleotide sequence ID" value="NZ_AP025292.1"/>
</dbReference>
<dbReference type="PANTHER" id="PTHR33449:SF1">
    <property type="entry name" value="NUCLEOID-ASSOCIATED PROTEIN YBAB"/>
    <property type="match status" value="1"/>
</dbReference>
<reference evidence="4 5" key="1">
    <citation type="submission" date="2021-12" db="EMBL/GenBank/DDBJ databases">
        <title>Genome sequencing of bacteria with rrn-lacking chromosome and rrn-plasmid.</title>
        <authorList>
            <person name="Anda M."/>
            <person name="Iwasaki W."/>
        </authorList>
    </citation>
    <scope>NUCLEOTIDE SEQUENCE [LARGE SCALE GENOMIC DNA]</scope>
    <source>
        <strain evidence="4 5">NBRC 101262</strain>
    </source>
</reference>
<protein>
    <recommendedName>
        <fullName evidence="2">Nucleoid-associated protein PEPS_04460</fullName>
    </recommendedName>
</protein>
<comment type="subunit">
    <text evidence="2">Homodimer.</text>
</comment>
<dbReference type="Pfam" id="PF02575">
    <property type="entry name" value="YbaB_DNA_bd"/>
    <property type="match status" value="1"/>
</dbReference>
<dbReference type="PIRSF" id="PIRSF004555">
    <property type="entry name" value="UCP004555"/>
    <property type="match status" value="1"/>
</dbReference>
<evidence type="ECO:0000256" key="1">
    <source>
        <dbReference type="ARBA" id="ARBA00023125"/>
    </source>
</evidence>
<dbReference type="SUPFAM" id="SSF82607">
    <property type="entry name" value="YbaB-like"/>
    <property type="match status" value="1"/>
</dbReference>
<dbReference type="NCBIfam" id="TIGR00103">
    <property type="entry name" value="DNA_YbaB_EbfC"/>
    <property type="match status" value="1"/>
</dbReference>
<keyword evidence="2" id="KW-0963">Cytoplasm</keyword>
<proteinExistence type="inferred from homology"/>
<sequence>MFDMMKMMGKVKEVQDRVREAQGRLENITVEGEAAAGMVKVVANCKKQLVSLDIDDSLVNAESKTILSDLIVAAVNNAMDKADERSKEEIKKSTEGMMPNIPGMDLGNLFGQ</sequence>
<comment type="similarity">
    <text evidence="2">Belongs to the YbaB/EbfC family.</text>
</comment>
<evidence type="ECO:0000256" key="3">
    <source>
        <dbReference type="SAM" id="MobiDB-lite"/>
    </source>
</evidence>
<name>A0ABM7VB72_9BACT</name>
<dbReference type="Proteomes" id="UP001354989">
    <property type="component" value="Chromosome"/>
</dbReference>
<comment type="subcellular location">
    <subcellularLocation>
        <location evidence="2">Cytoplasm</location>
        <location evidence="2">Nucleoid</location>
    </subcellularLocation>
</comment>
<dbReference type="PANTHER" id="PTHR33449">
    <property type="entry name" value="NUCLEOID-ASSOCIATED PROTEIN YBAB"/>
    <property type="match status" value="1"/>
</dbReference>
<dbReference type="HAMAP" id="MF_00274">
    <property type="entry name" value="DNA_YbaB_EbfC"/>
    <property type="match status" value="1"/>
</dbReference>
<accession>A0ABM7VB72</accession>
<evidence type="ECO:0000313" key="4">
    <source>
        <dbReference type="EMBL" id="BDC98165.1"/>
    </source>
</evidence>
<evidence type="ECO:0000313" key="5">
    <source>
        <dbReference type="Proteomes" id="UP001354989"/>
    </source>
</evidence>
<dbReference type="Gene3D" id="3.30.1310.10">
    <property type="entry name" value="Nucleoid-associated protein YbaB-like domain"/>
    <property type="match status" value="1"/>
</dbReference>
<dbReference type="EMBL" id="AP025292">
    <property type="protein sequence ID" value="BDC98165.1"/>
    <property type="molecule type" value="Genomic_DNA"/>
</dbReference>
<gene>
    <name evidence="4" type="ORF">PEPS_04460</name>
</gene>
<organism evidence="4 5">
    <name type="scientific">Persicobacter psychrovividus</name>
    <dbReference type="NCBI Taxonomy" id="387638"/>
    <lineage>
        <taxon>Bacteria</taxon>
        <taxon>Pseudomonadati</taxon>
        <taxon>Bacteroidota</taxon>
        <taxon>Cytophagia</taxon>
        <taxon>Cytophagales</taxon>
        <taxon>Persicobacteraceae</taxon>
        <taxon>Persicobacter</taxon>
    </lineage>
</organism>
<keyword evidence="1 2" id="KW-0238">DNA-binding</keyword>
<keyword evidence="5" id="KW-1185">Reference proteome</keyword>
<dbReference type="InterPro" id="IPR036894">
    <property type="entry name" value="YbaB-like_sf"/>
</dbReference>
<evidence type="ECO:0000256" key="2">
    <source>
        <dbReference type="HAMAP-Rule" id="MF_00274"/>
    </source>
</evidence>